<dbReference type="InterPro" id="IPR045851">
    <property type="entry name" value="AMP-bd_C_sf"/>
</dbReference>
<dbReference type="SUPFAM" id="SSF56801">
    <property type="entry name" value="Acetyl-CoA synthetase-like"/>
    <property type="match status" value="1"/>
</dbReference>
<dbReference type="AlphaFoldDB" id="A0A914R149"/>
<keyword evidence="2" id="KW-1185">Reference proteome</keyword>
<dbReference type="InterPro" id="IPR025110">
    <property type="entry name" value="AMP-bd_C"/>
</dbReference>
<name>A0A914R149_9BILA</name>
<dbReference type="Pfam" id="PF13193">
    <property type="entry name" value="AMP-binding_C"/>
    <property type="match status" value="1"/>
</dbReference>
<dbReference type="Proteomes" id="UP000887578">
    <property type="component" value="Unplaced"/>
</dbReference>
<proteinExistence type="predicted"/>
<protein>
    <recommendedName>
        <fullName evidence="1">AMP-binding enzyme C-terminal domain-containing protein</fullName>
    </recommendedName>
</protein>
<evidence type="ECO:0000313" key="3">
    <source>
        <dbReference type="WBParaSite" id="PDA_v2.g5130.t1"/>
    </source>
</evidence>
<sequence>MLGYLNKPSSTAVIKHGAGWLYTVGYFDGNKYTYILDQMEYKIKDSAVIGIPHEQKAEVPHAYDVVSNEKEENEVTEDEIKEFVATMIILP</sequence>
<accession>A0A914R149</accession>
<organism evidence="2 3">
    <name type="scientific">Panagrolaimus davidi</name>
    <dbReference type="NCBI Taxonomy" id="227884"/>
    <lineage>
        <taxon>Eukaryota</taxon>
        <taxon>Metazoa</taxon>
        <taxon>Ecdysozoa</taxon>
        <taxon>Nematoda</taxon>
        <taxon>Chromadorea</taxon>
        <taxon>Rhabditida</taxon>
        <taxon>Tylenchina</taxon>
        <taxon>Panagrolaimomorpha</taxon>
        <taxon>Panagrolaimoidea</taxon>
        <taxon>Panagrolaimidae</taxon>
        <taxon>Panagrolaimus</taxon>
    </lineage>
</organism>
<feature type="domain" description="AMP-binding enzyme C-terminal" evidence="1">
    <location>
        <begin position="43"/>
        <end position="86"/>
    </location>
</feature>
<reference evidence="3" key="1">
    <citation type="submission" date="2022-11" db="UniProtKB">
        <authorList>
            <consortium name="WormBaseParasite"/>
        </authorList>
    </citation>
    <scope>IDENTIFICATION</scope>
</reference>
<evidence type="ECO:0000259" key="1">
    <source>
        <dbReference type="Pfam" id="PF13193"/>
    </source>
</evidence>
<evidence type="ECO:0000313" key="2">
    <source>
        <dbReference type="Proteomes" id="UP000887578"/>
    </source>
</evidence>
<dbReference type="Gene3D" id="3.30.300.30">
    <property type="match status" value="1"/>
</dbReference>
<dbReference type="WBParaSite" id="PDA_v2.g5130.t1">
    <property type="protein sequence ID" value="PDA_v2.g5130.t1"/>
    <property type="gene ID" value="PDA_v2.g5130"/>
</dbReference>